<dbReference type="PROSITE" id="PS50048">
    <property type="entry name" value="ZN2_CY6_FUNGAL_2"/>
    <property type="match status" value="1"/>
</dbReference>
<feature type="region of interest" description="Disordered" evidence="2">
    <location>
        <begin position="243"/>
        <end position="327"/>
    </location>
</feature>
<sequence>MAAGKTLRVKLRYRSRLLTTGFSSKEGEDHIKETSMASGGEPVLEPVMQHHSLDPLQTSFHHGNPGSIPPPQMMPLTSAAILSQRRRRKNSQSLKRSASTPNVRGLANSDSAMTIAEKRRNKLGYHRTSVACGHCRRRKIRCLLAPDDAQNRCANCIRLKKDCNFFPVDQQPQFDRRPRASSKADTRGSTSSESSPALVGGHLPEEYHTYSQLSAPFLSSRGSIGGELVSPMTRAPLTSQGFEFPQHSRTSWGSPFPDVATSGGHSSPGDASHLYWGRHAESPMTPGFSPHLSGPASSLHSASDNRSSFTSFAPSAPSRSDSAWSMPGPARSMSYGLVEDLHLSNQSHYHHPQQPSMELRRRASLMNPPSLQTSNNSSNTSINEAHMTPLSAPAVSTPPIQHWMTPITYAPLSSSTFGSKGPDYGSWYGEPPLAKVQEEEHYGSEPAILYAAAEHAGV</sequence>
<dbReference type="EMBL" id="JAFEKC020000024">
    <property type="protein sequence ID" value="KAK0507211.1"/>
    <property type="molecule type" value="Genomic_DNA"/>
</dbReference>
<dbReference type="InterPro" id="IPR036864">
    <property type="entry name" value="Zn2-C6_fun-type_DNA-bd_sf"/>
</dbReference>
<evidence type="ECO:0000313" key="5">
    <source>
        <dbReference type="Proteomes" id="UP001166286"/>
    </source>
</evidence>
<gene>
    <name evidence="4" type="ORF">JMJ35_010249</name>
</gene>
<keyword evidence="1" id="KW-0539">Nucleus</keyword>
<dbReference type="PROSITE" id="PS00463">
    <property type="entry name" value="ZN2_CY6_FUNGAL_1"/>
    <property type="match status" value="1"/>
</dbReference>
<accession>A0AA39QRQ5</accession>
<feature type="compositionally biased region" description="Low complexity" evidence="2">
    <location>
        <begin position="306"/>
        <end position="320"/>
    </location>
</feature>
<feature type="region of interest" description="Disordered" evidence="2">
    <location>
        <begin position="86"/>
        <end position="112"/>
    </location>
</feature>
<feature type="compositionally biased region" description="Basic and acidic residues" evidence="2">
    <location>
        <begin position="174"/>
        <end position="186"/>
    </location>
</feature>
<dbReference type="Proteomes" id="UP001166286">
    <property type="component" value="Unassembled WGS sequence"/>
</dbReference>
<dbReference type="GO" id="GO:0008270">
    <property type="term" value="F:zinc ion binding"/>
    <property type="evidence" value="ECO:0007669"/>
    <property type="project" value="InterPro"/>
</dbReference>
<protein>
    <recommendedName>
        <fullName evidence="3">Zn(2)-C6 fungal-type domain-containing protein</fullName>
    </recommendedName>
</protein>
<dbReference type="Gene3D" id="4.10.240.10">
    <property type="entry name" value="Zn(2)-C6 fungal-type DNA-binding domain"/>
    <property type="match status" value="1"/>
</dbReference>
<evidence type="ECO:0000259" key="3">
    <source>
        <dbReference type="PROSITE" id="PS50048"/>
    </source>
</evidence>
<feature type="compositionally biased region" description="Polar residues" evidence="2">
    <location>
        <begin position="295"/>
        <end position="305"/>
    </location>
</feature>
<dbReference type="SMART" id="SM00066">
    <property type="entry name" value="GAL4"/>
    <property type="match status" value="1"/>
</dbReference>
<keyword evidence="5" id="KW-1185">Reference proteome</keyword>
<dbReference type="Pfam" id="PF00172">
    <property type="entry name" value="Zn_clus"/>
    <property type="match status" value="1"/>
</dbReference>
<evidence type="ECO:0000256" key="1">
    <source>
        <dbReference type="ARBA" id="ARBA00023242"/>
    </source>
</evidence>
<feature type="compositionally biased region" description="Polar residues" evidence="2">
    <location>
        <begin position="91"/>
        <end position="112"/>
    </location>
</feature>
<evidence type="ECO:0000313" key="4">
    <source>
        <dbReference type="EMBL" id="KAK0507211.1"/>
    </source>
</evidence>
<dbReference type="InterPro" id="IPR001138">
    <property type="entry name" value="Zn2Cys6_DnaBD"/>
</dbReference>
<evidence type="ECO:0000256" key="2">
    <source>
        <dbReference type="SAM" id="MobiDB-lite"/>
    </source>
</evidence>
<feature type="region of interest" description="Disordered" evidence="2">
    <location>
        <begin position="168"/>
        <end position="202"/>
    </location>
</feature>
<dbReference type="GO" id="GO:0000981">
    <property type="term" value="F:DNA-binding transcription factor activity, RNA polymerase II-specific"/>
    <property type="evidence" value="ECO:0007669"/>
    <property type="project" value="InterPro"/>
</dbReference>
<reference evidence="4" key="1">
    <citation type="submission" date="2023-03" db="EMBL/GenBank/DDBJ databases">
        <title>Complete genome of Cladonia borealis.</title>
        <authorList>
            <person name="Park H."/>
        </authorList>
    </citation>
    <scope>NUCLEOTIDE SEQUENCE</scope>
    <source>
        <strain evidence="4">ANT050790</strain>
    </source>
</reference>
<name>A0AA39QRQ5_9LECA</name>
<organism evidence="4 5">
    <name type="scientific">Cladonia borealis</name>
    <dbReference type="NCBI Taxonomy" id="184061"/>
    <lineage>
        <taxon>Eukaryota</taxon>
        <taxon>Fungi</taxon>
        <taxon>Dikarya</taxon>
        <taxon>Ascomycota</taxon>
        <taxon>Pezizomycotina</taxon>
        <taxon>Lecanoromycetes</taxon>
        <taxon>OSLEUM clade</taxon>
        <taxon>Lecanoromycetidae</taxon>
        <taxon>Lecanorales</taxon>
        <taxon>Lecanorineae</taxon>
        <taxon>Cladoniaceae</taxon>
        <taxon>Cladonia</taxon>
    </lineage>
</organism>
<proteinExistence type="predicted"/>
<feature type="region of interest" description="Disordered" evidence="2">
    <location>
        <begin position="55"/>
        <end position="74"/>
    </location>
</feature>
<dbReference type="CDD" id="cd00067">
    <property type="entry name" value="GAL4"/>
    <property type="match status" value="1"/>
</dbReference>
<dbReference type="SUPFAM" id="SSF57701">
    <property type="entry name" value="Zn2/Cys6 DNA-binding domain"/>
    <property type="match status" value="1"/>
</dbReference>
<feature type="compositionally biased region" description="Polar residues" evidence="2">
    <location>
        <begin position="243"/>
        <end position="253"/>
    </location>
</feature>
<dbReference type="AlphaFoldDB" id="A0AA39QRQ5"/>
<comment type="caution">
    <text evidence="4">The sequence shown here is derived from an EMBL/GenBank/DDBJ whole genome shotgun (WGS) entry which is preliminary data.</text>
</comment>
<feature type="domain" description="Zn(2)-C6 fungal-type" evidence="3">
    <location>
        <begin position="131"/>
        <end position="165"/>
    </location>
</feature>